<evidence type="ECO:0000256" key="1">
    <source>
        <dbReference type="ARBA" id="ARBA00009493"/>
    </source>
</evidence>
<dbReference type="InterPro" id="IPR046950">
    <property type="entry name" value="DNA-dir_Rpol_C_phage-type"/>
</dbReference>
<comment type="catalytic activity">
    <reaction evidence="7 8">
        <text>RNA(n) + a ribonucleoside 5'-triphosphate = RNA(n+1) + diphosphate</text>
        <dbReference type="Rhea" id="RHEA:21248"/>
        <dbReference type="Rhea" id="RHEA-COMP:14527"/>
        <dbReference type="Rhea" id="RHEA-COMP:17342"/>
        <dbReference type="ChEBI" id="CHEBI:33019"/>
        <dbReference type="ChEBI" id="CHEBI:61557"/>
        <dbReference type="ChEBI" id="CHEBI:140395"/>
        <dbReference type="EC" id="2.7.7.6"/>
    </reaction>
</comment>
<dbReference type="InterPro" id="IPR036397">
    <property type="entry name" value="RNaseH_sf"/>
</dbReference>
<keyword evidence="6 8" id="KW-0804">Transcription</keyword>
<keyword evidence="3 8" id="KW-0240">DNA-directed RNA polymerase</keyword>
<dbReference type="Proteomes" id="UP001235939">
    <property type="component" value="Chromosome 04"/>
</dbReference>
<evidence type="ECO:0000256" key="7">
    <source>
        <dbReference type="ARBA" id="ARBA00048552"/>
    </source>
</evidence>
<dbReference type="Gene3D" id="1.10.287.280">
    <property type="match status" value="1"/>
</dbReference>
<dbReference type="Gene3D" id="3.30.420.10">
    <property type="entry name" value="Ribonuclease H-like superfamily/Ribonuclease H"/>
    <property type="match status" value="1"/>
</dbReference>
<dbReference type="Gene3D" id="1.10.1320.10">
    <property type="entry name" value="DNA-directed RNA polymerase, N-terminal domain"/>
    <property type="match status" value="1"/>
</dbReference>
<evidence type="ECO:0000256" key="8">
    <source>
        <dbReference type="RuleBase" id="RU003805"/>
    </source>
</evidence>
<name>A0ABY6KFG8_9ARAC</name>
<protein>
    <recommendedName>
        <fullName evidence="2 8">DNA-directed RNA polymerase</fullName>
        <ecNumber evidence="2 8">2.7.7.6</ecNumber>
    </recommendedName>
</protein>
<sequence length="780" mass="88442">MVQAMIIMVGKSRRLLLLRQPPYFRVYRQKGPKKSLEIKPNPNLTKLYQFHNQTTLNFEAQMLPMVSPPIPWISSRYGGYLNTPVLILRQSHMSREQLKLLNEAPETQLAPTLDSLNILGLCPWIINQPILDLMLEIFKNNGDPELGIPPPVLNPNPTLTFTPFSSNNGFAEHKKSKHLEQNNYSLWCSALYLFSLANHYRDRVFWFPHNIDFRGRTYPIPPHLNHLVDRPQQGSHSRDTEELRLNTIPERLAWVEGLMPEILDSADRPLTGRRWWTQCEDPWQSLAVCREISQAVRSGHPPSYVCHLPVHQDGSCNGLQHYAALGRDRAGAREVNLAPNSVPGDIYSTVAEKVEEKRQKDLMSSCQSTKQIAKSLDGHLNRKTVKQPVMTVVYGVTLYGAKLQVRRKLKDIPEFRDNPKLLSQVSNYVARNTLTSLGSVFSSTQVIQAWLTQCAHAISKFIQQPVCWKTPLGLPVVQPYRCKSHRTVSASSLGSDQAMIIMKEFSVCFTNHTCSSQKPHVVKQKNAFPANFIHSLDAAHMNLTSLYCQRAGITFVSVHDCFWTHPGVDTEIMNRVIHVVKAMIIMQFDFALANVPEPRLICREQFIALHSQPILEDLSNYFYQQFSFNQIEDKSRLYVLKKSINELFIQVPPKGIKLLSELSAIDTALKDININSPSKMIIYSDSRAAIYILQSCFSSQEPFLKSIAKSVNRLPANSSVTVQWLPAHVGIPGNELADSLAKAGALGLPEARESTTQLDERDLLRTIKTQCLQEWKSNEI</sequence>
<keyword evidence="4 8" id="KW-0808">Transferase</keyword>
<evidence type="ECO:0000256" key="4">
    <source>
        <dbReference type="ARBA" id="ARBA00022679"/>
    </source>
</evidence>
<dbReference type="Pfam" id="PF00075">
    <property type="entry name" value="RNase_H"/>
    <property type="match status" value="1"/>
</dbReference>
<reference evidence="10 11" key="1">
    <citation type="submission" date="2022-01" db="EMBL/GenBank/DDBJ databases">
        <title>A chromosomal length assembly of Cordylochernes scorpioides.</title>
        <authorList>
            <person name="Zeh D."/>
            <person name="Zeh J."/>
        </authorList>
    </citation>
    <scope>NUCLEOTIDE SEQUENCE [LARGE SCALE GENOMIC DNA]</scope>
    <source>
        <strain evidence="10">IN4F17</strain>
        <tissue evidence="10">Whole Body</tissue>
    </source>
</reference>
<evidence type="ECO:0000259" key="9">
    <source>
        <dbReference type="PROSITE" id="PS50879"/>
    </source>
</evidence>
<dbReference type="PROSITE" id="PS00489">
    <property type="entry name" value="RNA_POL_PHAGE_2"/>
    <property type="match status" value="1"/>
</dbReference>
<evidence type="ECO:0000256" key="5">
    <source>
        <dbReference type="ARBA" id="ARBA00022695"/>
    </source>
</evidence>
<evidence type="ECO:0000256" key="2">
    <source>
        <dbReference type="ARBA" id="ARBA00012418"/>
    </source>
</evidence>
<dbReference type="SUPFAM" id="SSF53098">
    <property type="entry name" value="Ribonuclease H-like"/>
    <property type="match status" value="1"/>
</dbReference>
<accession>A0ABY6KFG8</accession>
<dbReference type="PROSITE" id="PS50879">
    <property type="entry name" value="RNASE_H_1"/>
    <property type="match status" value="1"/>
</dbReference>
<keyword evidence="11" id="KW-1185">Reference proteome</keyword>
<dbReference type="InterPro" id="IPR002156">
    <property type="entry name" value="RNaseH_domain"/>
</dbReference>
<dbReference type="InterPro" id="IPR012337">
    <property type="entry name" value="RNaseH-like_sf"/>
</dbReference>
<dbReference type="InterPro" id="IPR029262">
    <property type="entry name" value="RPOL_N"/>
</dbReference>
<organism evidence="10 11">
    <name type="scientific">Cordylochernes scorpioides</name>
    <dbReference type="NCBI Taxonomy" id="51811"/>
    <lineage>
        <taxon>Eukaryota</taxon>
        <taxon>Metazoa</taxon>
        <taxon>Ecdysozoa</taxon>
        <taxon>Arthropoda</taxon>
        <taxon>Chelicerata</taxon>
        <taxon>Arachnida</taxon>
        <taxon>Pseudoscorpiones</taxon>
        <taxon>Cheliferoidea</taxon>
        <taxon>Chernetidae</taxon>
        <taxon>Cordylochernes</taxon>
    </lineage>
</organism>
<comment type="function">
    <text evidence="8">DNA-dependent RNA polymerase catalyzes the transcription of DNA into RNA using the four ribonucleoside triphosphates as substrates.</text>
</comment>
<dbReference type="PANTHER" id="PTHR10102:SF0">
    <property type="entry name" value="DNA-DIRECTED RNA POLYMERASE, MITOCHONDRIAL"/>
    <property type="match status" value="1"/>
</dbReference>
<dbReference type="InterPro" id="IPR002092">
    <property type="entry name" value="DNA-dir_Rpol_phage-type"/>
</dbReference>
<comment type="similarity">
    <text evidence="1 8">Belongs to the phage and mitochondrial RNA polymerase family.</text>
</comment>
<dbReference type="InterPro" id="IPR043502">
    <property type="entry name" value="DNA/RNA_pol_sf"/>
</dbReference>
<dbReference type="CDD" id="cd09276">
    <property type="entry name" value="Rnase_HI_RT_non_LTR"/>
    <property type="match status" value="1"/>
</dbReference>
<evidence type="ECO:0000256" key="6">
    <source>
        <dbReference type="ARBA" id="ARBA00023163"/>
    </source>
</evidence>
<dbReference type="SUPFAM" id="SSF56672">
    <property type="entry name" value="DNA/RNA polymerases"/>
    <property type="match status" value="1"/>
</dbReference>
<dbReference type="PROSITE" id="PS00900">
    <property type="entry name" value="RNA_POL_PHAGE_1"/>
    <property type="match status" value="1"/>
</dbReference>
<keyword evidence="5 8" id="KW-0548">Nucleotidyltransferase</keyword>
<evidence type="ECO:0000313" key="10">
    <source>
        <dbReference type="EMBL" id="UYV67179.1"/>
    </source>
</evidence>
<dbReference type="PANTHER" id="PTHR10102">
    <property type="entry name" value="DNA-DIRECTED RNA POLYMERASE, MITOCHONDRIAL"/>
    <property type="match status" value="1"/>
</dbReference>
<dbReference type="Pfam" id="PF00940">
    <property type="entry name" value="RNA_pol"/>
    <property type="match status" value="1"/>
</dbReference>
<gene>
    <name evidence="10" type="ORF">LAZ67_4004251</name>
</gene>
<evidence type="ECO:0000313" key="11">
    <source>
        <dbReference type="Proteomes" id="UP001235939"/>
    </source>
</evidence>
<dbReference type="Gene3D" id="1.10.150.20">
    <property type="entry name" value="5' to 3' exonuclease, C-terminal subdomain"/>
    <property type="match status" value="1"/>
</dbReference>
<dbReference type="Pfam" id="PF14700">
    <property type="entry name" value="RPOL_N"/>
    <property type="match status" value="1"/>
</dbReference>
<proteinExistence type="inferred from homology"/>
<feature type="domain" description="RNase H type-1" evidence="9">
    <location>
        <begin position="631"/>
        <end position="746"/>
    </location>
</feature>
<evidence type="ECO:0000256" key="3">
    <source>
        <dbReference type="ARBA" id="ARBA00022478"/>
    </source>
</evidence>
<dbReference type="EMBL" id="CP092866">
    <property type="protein sequence ID" value="UYV67179.1"/>
    <property type="molecule type" value="Genomic_DNA"/>
</dbReference>
<dbReference type="InterPro" id="IPR037159">
    <property type="entry name" value="RNA_POL_N_sf"/>
</dbReference>
<dbReference type="EC" id="2.7.7.6" evidence="2 8"/>